<dbReference type="Proteomes" id="UP000859547">
    <property type="component" value="Unassembled WGS sequence"/>
</dbReference>
<protein>
    <submittedName>
        <fullName evidence="1">Uncharacterized protein</fullName>
    </submittedName>
</protein>
<reference evidence="1" key="2">
    <citation type="submission" date="2020-07" db="EMBL/GenBank/DDBJ databases">
        <authorList>
            <consortium name="NCBI Pathogen Detection Project"/>
        </authorList>
    </citation>
    <scope>NUCLEOTIDE SEQUENCE</scope>
    <source>
        <strain evidence="1">C8</strain>
    </source>
</reference>
<name>A0A8H9UXZ8_CLOPF</name>
<reference evidence="1" key="1">
    <citation type="journal article" date="2018" name="Genome Biol.">
        <title>SKESA: strategic k-mer extension for scrupulous assemblies.</title>
        <authorList>
            <person name="Souvorov A."/>
            <person name="Agarwala R."/>
            <person name="Lipman D.J."/>
        </authorList>
    </citation>
    <scope>NUCLEOTIDE SEQUENCE</scope>
    <source>
        <strain evidence="1">C8</strain>
    </source>
</reference>
<accession>A0A8H9UXZ8</accession>
<organism evidence="1">
    <name type="scientific">Clostridium perfringens</name>
    <dbReference type="NCBI Taxonomy" id="1502"/>
    <lineage>
        <taxon>Bacteria</taxon>
        <taxon>Bacillati</taxon>
        <taxon>Bacillota</taxon>
        <taxon>Clostridia</taxon>
        <taxon>Eubacteriales</taxon>
        <taxon>Clostridiaceae</taxon>
        <taxon>Clostridium</taxon>
    </lineage>
</organism>
<proteinExistence type="predicted"/>
<dbReference type="EMBL" id="DACTCB010000022">
    <property type="protein sequence ID" value="HAT4309091.1"/>
    <property type="molecule type" value="Genomic_DNA"/>
</dbReference>
<evidence type="ECO:0000313" key="1">
    <source>
        <dbReference type="EMBL" id="HAT4309091.1"/>
    </source>
</evidence>
<comment type="caution">
    <text evidence="1">The sequence shown here is derived from an EMBL/GenBank/DDBJ whole genome shotgun (WGS) entry which is preliminary data.</text>
</comment>
<gene>
    <name evidence="1" type="ORF">I9080_002935</name>
</gene>
<dbReference type="AlphaFoldDB" id="A0A8H9UXZ8"/>
<sequence length="55" mass="6565">MNKFKILEVIVEEKESREVVAVSFHKAIVERLRTKKMESYADEITEIIERINEEL</sequence>